<organism evidence="1 2">
    <name type="scientific">Stentor coeruleus</name>
    <dbReference type="NCBI Taxonomy" id="5963"/>
    <lineage>
        <taxon>Eukaryota</taxon>
        <taxon>Sar</taxon>
        <taxon>Alveolata</taxon>
        <taxon>Ciliophora</taxon>
        <taxon>Postciliodesmatophora</taxon>
        <taxon>Heterotrichea</taxon>
        <taxon>Heterotrichida</taxon>
        <taxon>Stentoridae</taxon>
        <taxon>Stentor</taxon>
    </lineage>
</organism>
<proteinExistence type="predicted"/>
<dbReference type="AlphaFoldDB" id="A0A1R2CM96"/>
<dbReference type="EMBL" id="MPUH01000109">
    <property type="protein sequence ID" value="OMJ90144.1"/>
    <property type="molecule type" value="Genomic_DNA"/>
</dbReference>
<name>A0A1R2CM96_9CILI</name>
<sequence>MELPKLSHPKKAHAIVQNLSVPKFSYNKRLSEDNSYSKLPSVMNVNKSITFANSTGAFSKMRKQSIEHSYVYDTWSKHLATKPLRNEGKVKLQYLKIKRTNVNPRMYADHIDVLVNQRMCEGRLIRAINKVMC</sequence>
<protein>
    <submittedName>
        <fullName evidence="1">Uncharacterized protein</fullName>
    </submittedName>
</protein>
<accession>A0A1R2CM96</accession>
<evidence type="ECO:0000313" key="1">
    <source>
        <dbReference type="EMBL" id="OMJ90144.1"/>
    </source>
</evidence>
<comment type="caution">
    <text evidence="1">The sequence shown here is derived from an EMBL/GenBank/DDBJ whole genome shotgun (WGS) entry which is preliminary data.</text>
</comment>
<dbReference type="Proteomes" id="UP000187209">
    <property type="component" value="Unassembled WGS sequence"/>
</dbReference>
<reference evidence="1 2" key="1">
    <citation type="submission" date="2016-11" db="EMBL/GenBank/DDBJ databases">
        <title>The macronuclear genome of Stentor coeruleus: a giant cell with tiny introns.</title>
        <authorList>
            <person name="Slabodnick M."/>
            <person name="Ruby J.G."/>
            <person name="Reiff S.B."/>
            <person name="Swart E.C."/>
            <person name="Gosai S."/>
            <person name="Prabakaran S."/>
            <person name="Witkowska E."/>
            <person name="Larue G.E."/>
            <person name="Fisher S."/>
            <person name="Freeman R.M."/>
            <person name="Gunawardena J."/>
            <person name="Chu W."/>
            <person name="Stover N.A."/>
            <person name="Gregory B.D."/>
            <person name="Nowacki M."/>
            <person name="Derisi J."/>
            <person name="Roy S.W."/>
            <person name="Marshall W.F."/>
            <person name="Sood P."/>
        </authorList>
    </citation>
    <scope>NUCLEOTIDE SEQUENCE [LARGE SCALE GENOMIC DNA]</scope>
    <source>
        <strain evidence="1">WM001</strain>
    </source>
</reference>
<evidence type="ECO:0000313" key="2">
    <source>
        <dbReference type="Proteomes" id="UP000187209"/>
    </source>
</evidence>
<keyword evidence="2" id="KW-1185">Reference proteome</keyword>
<gene>
    <name evidence="1" type="ORF">SteCoe_7535</name>
</gene>